<evidence type="ECO:0000313" key="2">
    <source>
        <dbReference type="EMBL" id="AGB44404.1"/>
    </source>
</evidence>
<proteinExistence type="predicted"/>
<dbReference type="HOGENOM" id="CLU_2974214_0_0_5"/>
<sequence length="64" mass="7213">MKRILLASVMALAAASAAIAPSQAETVVVKTDNHMHMMKKHCRTRVVTHWRHHHKVTETVKVCN</sequence>
<feature type="signal peptide" evidence="1">
    <location>
        <begin position="1"/>
        <end position="20"/>
    </location>
</feature>
<dbReference type="RefSeq" id="WP_015315857.1">
    <property type="nucleotide sequence ID" value="NC_019973.1"/>
</dbReference>
<organism evidence="2 3">
    <name type="scientific">Mesorhizobium australicum (strain HAMBI 3006 / LMG 24608 / WSM2073)</name>
    <dbReference type="NCBI Taxonomy" id="754035"/>
    <lineage>
        <taxon>Bacteria</taxon>
        <taxon>Pseudomonadati</taxon>
        <taxon>Pseudomonadota</taxon>
        <taxon>Alphaproteobacteria</taxon>
        <taxon>Hyphomicrobiales</taxon>
        <taxon>Phyllobacteriaceae</taxon>
        <taxon>Mesorhizobium</taxon>
    </lineage>
</organism>
<feature type="chain" id="PRO_5003944615" evidence="1">
    <location>
        <begin position="21"/>
        <end position="64"/>
    </location>
</feature>
<keyword evidence="3" id="KW-1185">Reference proteome</keyword>
<gene>
    <name evidence="2" type="ordered locus">Mesau_01958</name>
</gene>
<keyword evidence="1" id="KW-0732">Signal</keyword>
<dbReference type="Proteomes" id="UP000010998">
    <property type="component" value="Chromosome"/>
</dbReference>
<dbReference type="AlphaFoldDB" id="L0KJ60"/>
<dbReference type="KEGG" id="mam:Mesau_01958"/>
<evidence type="ECO:0000256" key="1">
    <source>
        <dbReference type="SAM" id="SignalP"/>
    </source>
</evidence>
<reference evidence="3" key="1">
    <citation type="submission" date="2012-02" db="EMBL/GenBank/DDBJ databases">
        <title>Complete sequence of Mesorhizobium australicum WSM2073.</title>
        <authorList>
            <person name="Lucas S."/>
            <person name="Han J."/>
            <person name="Lapidus A."/>
            <person name="Cheng J.-F."/>
            <person name="Goodwin L."/>
            <person name="Pitluck S."/>
            <person name="Peters L."/>
            <person name="Gu W."/>
            <person name="Detter J.C."/>
            <person name="Han C."/>
            <person name="Tapia R."/>
            <person name="Land M."/>
            <person name="Hauser L."/>
            <person name="Kyrpides N."/>
            <person name="Ivanova N."/>
            <person name="Pagani I."/>
            <person name="Reeve W.G."/>
            <person name="Howieson J.G."/>
            <person name="Tiwari R.P."/>
            <person name="O'Hara G.W."/>
            <person name="Atkins C.A."/>
            <person name="Ronson C.W."/>
            <person name="Nandasena K.G."/>
            <person name="Woyke T."/>
        </authorList>
    </citation>
    <scope>NUCLEOTIDE SEQUENCE [LARGE SCALE GENOMIC DNA]</scope>
    <source>
        <strain evidence="3">LMG 24608 / HAMBI 3006 / WSM2073</strain>
    </source>
</reference>
<accession>L0KJ60</accession>
<evidence type="ECO:0000313" key="3">
    <source>
        <dbReference type="Proteomes" id="UP000010998"/>
    </source>
</evidence>
<name>L0KJ60_MESAW</name>
<dbReference type="EMBL" id="CP003358">
    <property type="protein sequence ID" value="AGB44404.1"/>
    <property type="molecule type" value="Genomic_DNA"/>
</dbReference>
<dbReference type="GeneID" id="90989441"/>
<protein>
    <submittedName>
        <fullName evidence="2">Uncharacterized protein</fullName>
    </submittedName>
</protein>